<organism evidence="3 4">
    <name type="scientific">Kitasatospora paranensis</name>
    <dbReference type="NCBI Taxonomy" id="258053"/>
    <lineage>
        <taxon>Bacteria</taxon>
        <taxon>Bacillati</taxon>
        <taxon>Actinomycetota</taxon>
        <taxon>Actinomycetes</taxon>
        <taxon>Kitasatosporales</taxon>
        <taxon>Streptomycetaceae</taxon>
        <taxon>Kitasatospora</taxon>
    </lineage>
</organism>
<dbReference type="Proteomes" id="UP001596435">
    <property type="component" value="Unassembled WGS sequence"/>
</dbReference>
<dbReference type="EMBL" id="JBHTAJ010000037">
    <property type="protein sequence ID" value="MFC7181851.1"/>
    <property type="molecule type" value="Genomic_DNA"/>
</dbReference>
<name>A0ABW2FX73_9ACTN</name>
<dbReference type="InterPro" id="IPR055568">
    <property type="entry name" value="DUF7144"/>
</dbReference>
<evidence type="ECO:0000313" key="3">
    <source>
        <dbReference type="EMBL" id="MFC7181851.1"/>
    </source>
</evidence>
<evidence type="ECO:0000256" key="1">
    <source>
        <dbReference type="SAM" id="Phobius"/>
    </source>
</evidence>
<feature type="transmembrane region" description="Helical" evidence="1">
    <location>
        <begin position="17"/>
        <end position="37"/>
    </location>
</feature>
<proteinExistence type="predicted"/>
<comment type="caution">
    <text evidence="3">The sequence shown here is derived from an EMBL/GenBank/DDBJ whole genome shotgun (WGS) entry which is preliminary data.</text>
</comment>
<evidence type="ECO:0000259" key="2">
    <source>
        <dbReference type="Pfam" id="PF23636"/>
    </source>
</evidence>
<reference evidence="4" key="1">
    <citation type="journal article" date="2019" name="Int. J. Syst. Evol. Microbiol.">
        <title>The Global Catalogue of Microorganisms (GCM) 10K type strain sequencing project: providing services to taxonomists for standard genome sequencing and annotation.</title>
        <authorList>
            <consortium name="The Broad Institute Genomics Platform"/>
            <consortium name="The Broad Institute Genome Sequencing Center for Infectious Disease"/>
            <person name="Wu L."/>
            <person name="Ma J."/>
        </authorList>
    </citation>
    <scope>NUCLEOTIDE SEQUENCE [LARGE SCALE GENOMIC DNA]</scope>
    <source>
        <strain evidence="4">CGMCC 1.12859</strain>
    </source>
</reference>
<dbReference type="RefSeq" id="WP_345705424.1">
    <property type="nucleotide sequence ID" value="NZ_BAABKV010000001.1"/>
</dbReference>
<feature type="transmembrane region" description="Helical" evidence="1">
    <location>
        <begin position="104"/>
        <end position="122"/>
    </location>
</feature>
<keyword evidence="4" id="KW-1185">Reference proteome</keyword>
<feature type="domain" description="DUF7144" evidence="2">
    <location>
        <begin position="16"/>
        <end position="121"/>
    </location>
</feature>
<keyword evidence="1" id="KW-1133">Transmembrane helix</keyword>
<keyword evidence="1" id="KW-0472">Membrane</keyword>
<feature type="transmembrane region" description="Helical" evidence="1">
    <location>
        <begin position="49"/>
        <end position="67"/>
    </location>
</feature>
<sequence length="131" mass="13357">MTTAQTTGGLPKPLRTALVLIVLQAVLNVLGGLLLLVSASDEADHGGDSAGTLALLGWVSVIVALLLAGSAAATPGRRAWVRTTVIAVEALSILGSVVSLFSGAYTAVIGIAIAAFIIRAYLSEDAKRWFA</sequence>
<gene>
    <name evidence="3" type="ORF">ACFQMG_20060</name>
</gene>
<accession>A0ABW2FX73</accession>
<keyword evidence="1" id="KW-0812">Transmembrane</keyword>
<dbReference type="Pfam" id="PF23636">
    <property type="entry name" value="DUF7144"/>
    <property type="match status" value="1"/>
</dbReference>
<evidence type="ECO:0000313" key="4">
    <source>
        <dbReference type="Proteomes" id="UP001596435"/>
    </source>
</evidence>
<protein>
    <recommendedName>
        <fullName evidence="2">DUF7144 domain-containing protein</fullName>
    </recommendedName>
</protein>